<sequence length="53" mass="6324">MRIRLDGTRAEITDALLRLRELFTVATVSRAYPNRSQPRHWLVYVDTAPRERR</sequence>
<comment type="caution">
    <text evidence="1">The sequence shown here is derived from an EMBL/GenBank/DDBJ whole genome shotgun (WGS) entry which is preliminary data.</text>
</comment>
<accession>A0ABV8IH05</accession>
<dbReference type="RefSeq" id="WP_377293216.1">
    <property type="nucleotide sequence ID" value="NZ_JBHSBM010000042.1"/>
</dbReference>
<proteinExistence type="predicted"/>
<evidence type="ECO:0000313" key="1">
    <source>
        <dbReference type="EMBL" id="MFC4062259.1"/>
    </source>
</evidence>
<dbReference type="Pfam" id="PF13113">
    <property type="entry name" value="DUF3970"/>
    <property type="match status" value="1"/>
</dbReference>
<dbReference type="Proteomes" id="UP001595850">
    <property type="component" value="Unassembled WGS sequence"/>
</dbReference>
<organism evidence="1 2">
    <name type="scientific">Planomonospora corallina</name>
    <dbReference type="NCBI Taxonomy" id="1806052"/>
    <lineage>
        <taxon>Bacteria</taxon>
        <taxon>Bacillati</taxon>
        <taxon>Actinomycetota</taxon>
        <taxon>Actinomycetes</taxon>
        <taxon>Streptosporangiales</taxon>
        <taxon>Streptosporangiaceae</taxon>
        <taxon>Planomonospora</taxon>
    </lineage>
</organism>
<keyword evidence="2" id="KW-1185">Reference proteome</keyword>
<protein>
    <submittedName>
        <fullName evidence="1">DUF3970 family protein</fullName>
    </submittedName>
</protein>
<gene>
    <name evidence="1" type="ORF">ACFOWE_28485</name>
</gene>
<reference evidence="2" key="1">
    <citation type="journal article" date="2019" name="Int. J. Syst. Evol. Microbiol.">
        <title>The Global Catalogue of Microorganisms (GCM) 10K type strain sequencing project: providing services to taxonomists for standard genome sequencing and annotation.</title>
        <authorList>
            <consortium name="The Broad Institute Genomics Platform"/>
            <consortium name="The Broad Institute Genome Sequencing Center for Infectious Disease"/>
            <person name="Wu L."/>
            <person name="Ma J."/>
        </authorList>
    </citation>
    <scope>NUCLEOTIDE SEQUENCE [LARGE SCALE GENOMIC DNA]</scope>
    <source>
        <strain evidence="2">TBRC 4489</strain>
    </source>
</reference>
<dbReference type="EMBL" id="JBHSBM010000042">
    <property type="protein sequence ID" value="MFC4062259.1"/>
    <property type="molecule type" value="Genomic_DNA"/>
</dbReference>
<dbReference type="InterPro" id="IPR025088">
    <property type="entry name" value="DUF3970"/>
</dbReference>
<name>A0ABV8IH05_9ACTN</name>
<evidence type="ECO:0000313" key="2">
    <source>
        <dbReference type="Proteomes" id="UP001595850"/>
    </source>
</evidence>